<keyword evidence="3" id="KW-0808">Transferase</keyword>
<dbReference type="EMBL" id="AOJF01000001">
    <property type="protein sequence ID" value="EMA65404.1"/>
    <property type="molecule type" value="Genomic_DNA"/>
</dbReference>
<dbReference type="RefSeq" id="WP_008364367.1">
    <property type="nucleotide sequence ID" value="NZ_AOJF01000001.1"/>
</dbReference>
<keyword evidence="5" id="KW-0680">Restriction system</keyword>
<dbReference type="GO" id="GO:0009307">
    <property type="term" value="P:DNA restriction-modification system"/>
    <property type="evidence" value="ECO:0007669"/>
    <property type="project" value="UniProtKB-KW"/>
</dbReference>
<feature type="domain" description="TaqI-like C-terminal specificity" evidence="9">
    <location>
        <begin position="1005"/>
        <end position="1167"/>
    </location>
</feature>
<feature type="domain" description="Type II methyltransferase M.TaqI-like" evidence="8">
    <location>
        <begin position="590"/>
        <end position="883"/>
    </location>
</feature>
<evidence type="ECO:0000256" key="3">
    <source>
        <dbReference type="ARBA" id="ARBA00022679"/>
    </source>
</evidence>
<evidence type="ECO:0000256" key="2">
    <source>
        <dbReference type="ARBA" id="ARBA00022603"/>
    </source>
</evidence>
<comment type="catalytic activity">
    <reaction evidence="7">
        <text>a 2'-deoxyadenosine in DNA + S-adenosyl-L-methionine = an N(6)-methyl-2'-deoxyadenosine in DNA + S-adenosyl-L-homocysteine + H(+)</text>
        <dbReference type="Rhea" id="RHEA:15197"/>
        <dbReference type="Rhea" id="RHEA-COMP:12418"/>
        <dbReference type="Rhea" id="RHEA-COMP:12419"/>
        <dbReference type="ChEBI" id="CHEBI:15378"/>
        <dbReference type="ChEBI" id="CHEBI:57856"/>
        <dbReference type="ChEBI" id="CHEBI:59789"/>
        <dbReference type="ChEBI" id="CHEBI:90615"/>
        <dbReference type="ChEBI" id="CHEBI:90616"/>
        <dbReference type="EC" id="2.1.1.72"/>
    </reaction>
</comment>
<dbReference type="GO" id="GO:0032259">
    <property type="term" value="P:methylation"/>
    <property type="evidence" value="ECO:0007669"/>
    <property type="project" value="UniProtKB-KW"/>
</dbReference>
<reference evidence="10 11" key="1">
    <citation type="journal article" date="2014" name="PLoS Genet.">
        <title>Phylogenetically driven sequencing of extremely halophilic archaea reveals strategies for static and dynamic osmo-response.</title>
        <authorList>
            <person name="Becker E.A."/>
            <person name="Seitzer P.M."/>
            <person name="Tritt A."/>
            <person name="Larsen D."/>
            <person name="Krusor M."/>
            <person name="Yao A.I."/>
            <person name="Wu D."/>
            <person name="Madern D."/>
            <person name="Eisen J.A."/>
            <person name="Darling A.E."/>
            <person name="Facciotti M.T."/>
        </authorList>
    </citation>
    <scope>NUCLEOTIDE SEQUENCE [LARGE SCALE GENOMIC DNA]</scope>
    <source>
        <strain evidence="10 11">JCM 13561</strain>
    </source>
</reference>
<sequence>MQTALTYRTNRDLFSNYYLDEHLPETEAWDELSDEDLREAKADIMDLWEREKGTAPKRNESQLEEKFIRPMFRKLGIPFEVEESTSRTQRRPDYGFFETEDAARGAFERREEGGDFYKDAVAVADAKRWGRPLDTRGSGEHERDFENPSYQIHVYLQETPARWAVLTDGKKWRLYYGPTSHRLDSYYEIDLPTVLEKGDLEDFKYFYLFFRHGAFLEDSSGECFLDEVYDESNVFAQELGEDLQDNIYEAIKVLSEGFMQYPDNDLSEDDLDLIHDSSLIYLYRLIFVLYAESEGRDLLDTNNEIYEESYSLNTLKQDVAEELDSPNPKYRDWQDNLWDRLDELFKLIDQGSKSRGIPEEDLYIPAYNGGLFRTDPDEDDSVEARFLANHQVGDAYLAEVIELLTRSQNGNGGGKIFVDYSSLDVRHLGSIYEGLLEYQLDVADEPLALEDGEYVPAGEDDKVIVEEGEVHLTTGSGERKSTGSYYTPEYVVEYIVEETLEPLVTEIRNDLMAQSARGERGFAAEFAERIFDLKILDPAMGSGHFLTSAIDYLAREIIDAQERQAAQQGIETVDEEHDINWARRQVAQRCIYGVDLNPLAVELAKVSLWLRTLAAEQPLAFLDHHLKTGNSLVGSDIEEIEELESDAGGDGQNATLADFGVARKGTIEQLMRIYQDFIAIENQDLADVKQMEAKYDEFERNKLRQRLEAMANVRTAEDFGLDNIPDDAYERMAASLEDDEEWNTLAEMQWYQDAQKWADLDNYFHWKLEYPEVFYTADGEDADDPGFDAVLGNPPYMRIQTIREANPDVADYYISRYESATGNFDIYVNFTEQGYDLLSEDGILGYIEPHKFFQGDFGEGLRSYLSEEQALYQVTSFGHKQVWDQVSVYTCILLLRKGNNDTFQYAQTNPEQLITDKSVEHREIPADYSEEPWIFRTEEVKEVLDTIEQAGPTLEETTDIFVGLQTSADRIYLLEQTGETTDDGLIEVVDQVDEETWHLEPDLLKPFLKGEDVHRYEPLNPRYWVIFPYHIDGDNSEFVEEDELEKKYPRTYEYLKRHEEDLRGREGGKMDHNRWYDYVYPKNLTEFQKEKIVTPEISYGPNFTYDPDGTYHTTKVYGLLTQESTQLSPEYILAVLNSPVLWFFLSNTGYTLRGGYFTFKTNYLNPFSLPEISTDADEAALSRCHEWYDEFVEGSTQVRCPVLTDELEVSSGATHDFLGFLVEEIIRLKNQHHELNLNILDYFGSYSDGDQLGELAEYQPPTGVSDSIISETTETQDSLRAEDVRVKESGSKITIDITARYKPEEPEEYETDQWGYTETDYYSAMEFVGLTEEKATLIKEFVPVAIERGDGFAGFRETATKTNSPVDRLESLTLPELSDISDGLDRYLTTKERADELKDKIEKSDNLVNRIVYTLYGFEEDAVERIENTLEDD</sequence>
<dbReference type="SUPFAM" id="SSF53335">
    <property type="entry name" value="S-adenosyl-L-methionine-dependent methyltransferases"/>
    <property type="match status" value="1"/>
</dbReference>
<dbReference type="PROSITE" id="PS00092">
    <property type="entry name" value="N6_MTASE"/>
    <property type="match status" value="1"/>
</dbReference>
<dbReference type="EC" id="2.1.1.72" evidence="1"/>
<evidence type="ECO:0000256" key="7">
    <source>
        <dbReference type="ARBA" id="ARBA00047942"/>
    </source>
</evidence>
<dbReference type="PANTHER" id="PTHR33841">
    <property type="entry name" value="DNA METHYLTRANSFERASE YEEA-RELATED"/>
    <property type="match status" value="1"/>
</dbReference>
<dbReference type="InterPro" id="IPR050953">
    <property type="entry name" value="N4_N6_ade-DNA_methylase"/>
</dbReference>
<dbReference type="GO" id="GO:0003677">
    <property type="term" value="F:DNA binding"/>
    <property type="evidence" value="ECO:0007669"/>
    <property type="project" value="UniProtKB-KW"/>
</dbReference>
<evidence type="ECO:0000259" key="9">
    <source>
        <dbReference type="Pfam" id="PF12950"/>
    </source>
</evidence>
<dbReference type="InterPro" id="IPR029063">
    <property type="entry name" value="SAM-dependent_MTases_sf"/>
</dbReference>
<evidence type="ECO:0000256" key="6">
    <source>
        <dbReference type="ARBA" id="ARBA00023125"/>
    </source>
</evidence>
<keyword evidence="6" id="KW-0238">DNA-binding</keyword>
<name>M0P785_9EURY</name>
<dbReference type="InterPro" id="IPR002052">
    <property type="entry name" value="DNA_methylase_N6_adenine_CS"/>
</dbReference>
<evidence type="ECO:0000313" key="11">
    <source>
        <dbReference type="Proteomes" id="UP000011581"/>
    </source>
</evidence>
<dbReference type="Pfam" id="PF12950">
    <property type="entry name" value="TaqI_C"/>
    <property type="match status" value="1"/>
</dbReference>
<evidence type="ECO:0000313" key="10">
    <source>
        <dbReference type="EMBL" id="EMA65404.1"/>
    </source>
</evidence>
<dbReference type="Pfam" id="PF07669">
    <property type="entry name" value="Eco57I"/>
    <property type="match status" value="1"/>
</dbReference>
<keyword evidence="4" id="KW-0949">S-adenosyl-L-methionine</keyword>
<evidence type="ECO:0000256" key="5">
    <source>
        <dbReference type="ARBA" id="ARBA00022747"/>
    </source>
</evidence>
<dbReference type="PRINTS" id="PR00507">
    <property type="entry name" value="N12N6MTFRASE"/>
</dbReference>
<gene>
    <name evidence="10" type="ORF">C470_00250</name>
</gene>
<dbReference type="InterPro" id="IPR025931">
    <property type="entry name" value="TaqI_C"/>
</dbReference>
<dbReference type="Proteomes" id="UP000011581">
    <property type="component" value="Unassembled WGS sequence"/>
</dbReference>
<accession>M0P785</accession>
<proteinExistence type="predicted"/>
<evidence type="ECO:0000256" key="4">
    <source>
        <dbReference type="ARBA" id="ARBA00022691"/>
    </source>
</evidence>
<dbReference type="Gene3D" id="3.40.50.150">
    <property type="entry name" value="Vaccinia Virus protein VP39"/>
    <property type="match status" value="1"/>
</dbReference>
<dbReference type="PATRIC" id="fig|1227483.3.peg.40"/>
<evidence type="ECO:0000259" key="8">
    <source>
        <dbReference type="Pfam" id="PF07669"/>
    </source>
</evidence>
<organism evidence="10 11">
    <name type="scientific">Halorubrum distributum JCM 13561</name>
    <dbReference type="NCBI Taxonomy" id="1227483"/>
    <lineage>
        <taxon>Archaea</taxon>
        <taxon>Methanobacteriati</taxon>
        <taxon>Methanobacteriota</taxon>
        <taxon>Stenosarchaea group</taxon>
        <taxon>Halobacteria</taxon>
        <taxon>Halobacteriales</taxon>
        <taxon>Haloferacaceae</taxon>
        <taxon>Halorubrum</taxon>
        <taxon>Halorubrum distributum group</taxon>
    </lineage>
</organism>
<evidence type="ECO:0000256" key="1">
    <source>
        <dbReference type="ARBA" id="ARBA00011900"/>
    </source>
</evidence>
<dbReference type="InterPro" id="IPR011639">
    <property type="entry name" value="MethylTrfase_TaqI-like_dom"/>
</dbReference>
<protein>
    <recommendedName>
        <fullName evidence="1">site-specific DNA-methyltransferase (adenine-specific)</fullName>
        <ecNumber evidence="1">2.1.1.72</ecNumber>
    </recommendedName>
</protein>
<dbReference type="PANTHER" id="PTHR33841:SF1">
    <property type="entry name" value="DNA METHYLTRANSFERASE A"/>
    <property type="match status" value="1"/>
</dbReference>
<comment type="caution">
    <text evidence="10">The sequence shown here is derived from an EMBL/GenBank/DDBJ whole genome shotgun (WGS) entry which is preliminary data.</text>
</comment>
<keyword evidence="2" id="KW-0489">Methyltransferase</keyword>
<dbReference type="GO" id="GO:0009007">
    <property type="term" value="F:site-specific DNA-methyltransferase (adenine-specific) activity"/>
    <property type="evidence" value="ECO:0007669"/>
    <property type="project" value="UniProtKB-EC"/>
</dbReference>